<evidence type="ECO:0000259" key="1">
    <source>
        <dbReference type="Pfam" id="PF03235"/>
    </source>
</evidence>
<evidence type="ECO:0000313" key="2">
    <source>
        <dbReference type="EMBL" id="SCX84430.1"/>
    </source>
</evidence>
<name>A0A1G5B313_9FLAO</name>
<gene>
    <name evidence="2" type="ORF">SAMN02927903_00233</name>
</gene>
<dbReference type="AlphaFoldDB" id="A0A1G5B313"/>
<dbReference type="EMBL" id="FMVF01000002">
    <property type="protein sequence ID" value="SCX84430.1"/>
    <property type="molecule type" value="Genomic_DNA"/>
</dbReference>
<dbReference type="InterPro" id="IPR004919">
    <property type="entry name" value="GmrSD_N"/>
</dbReference>
<dbReference type="Pfam" id="PF03235">
    <property type="entry name" value="GmrSD_N"/>
    <property type="match status" value="1"/>
</dbReference>
<evidence type="ECO:0000313" key="3">
    <source>
        <dbReference type="Proteomes" id="UP000199354"/>
    </source>
</evidence>
<sequence length="669" mass="78951">MADTTVYKGKTIGFAELTEIEKIEIPIIQRDYAQGRKDKKELRENFLKALLECVESNKSIKLDFVYGSKINNTFQPLDGQQRLTTLYLLYWYAAAKSKINVSSYQNNLKNFTYETRITSRDFCLALTESQIDIVDDIEFLSDLIVDSNWFFLSWKNDPTIDSMLRTIDDIHRLFFSTENLWEKLVSKPNLISFYYVELENIGLTDDLYIKMNARGKLLTPFENFKASFQKYIDDEKWEAGVSVEKTLALKIDTTWTDFLWCHFKKNQTVDEAFMRLIATIAMIMQSIERTAGRIDERASIINKLQERPNSVKPNDFTSHGFKYLYDIFELYTNLESTELILNFPMWRHSFRKSVLSEIVFDDNNYSQIQVNSATYTQKVLFFAQTEYLKRNPNFDLGNFQDWMRVIRNIVSRADIDKDGNRPDVVRSPQAFDGAINLINELAAMSSDIYSALASVDSVRSQFAKDQVEEERNKAKILISRPQTKDLIFEAEDNELLRGKIDFMFYCMDYDNNPENFDEELFKNIKNVFVKFFSSENALTNDLRRAFLTIDVNGHYGFYNYWWSYWYTVGATKRRLFDKFRELEYFLYSEHREYFKKLVLLLIEKDLKEIVEDFSAPLSFPNWKLRLIKEPEILDKKSRSKYIAIEDDNSACWLLKSKRPRDTEGCIRIE</sequence>
<dbReference type="OrthoDB" id="3654724at2"/>
<proteinExistence type="predicted"/>
<organism evidence="2 3">
    <name type="scientific">Flavobacterium caeni</name>
    <dbReference type="NCBI Taxonomy" id="490189"/>
    <lineage>
        <taxon>Bacteria</taxon>
        <taxon>Pseudomonadati</taxon>
        <taxon>Bacteroidota</taxon>
        <taxon>Flavobacteriia</taxon>
        <taxon>Flavobacteriales</taxon>
        <taxon>Flavobacteriaceae</taxon>
        <taxon>Flavobacterium</taxon>
    </lineage>
</organism>
<protein>
    <recommendedName>
        <fullName evidence="1">GmrSD restriction endonucleases N-terminal domain-containing protein</fullName>
    </recommendedName>
</protein>
<dbReference type="STRING" id="490189.SAMN02927903_00233"/>
<accession>A0A1G5B313</accession>
<feature type="domain" description="GmrSD restriction endonucleases N-terminal" evidence="1">
    <location>
        <begin position="19"/>
        <end position="228"/>
    </location>
</feature>
<dbReference type="Proteomes" id="UP000199354">
    <property type="component" value="Unassembled WGS sequence"/>
</dbReference>
<reference evidence="2 3" key="1">
    <citation type="submission" date="2016-10" db="EMBL/GenBank/DDBJ databases">
        <authorList>
            <person name="de Groot N.N."/>
        </authorList>
    </citation>
    <scope>NUCLEOTIDE SEQUENCE [LARGE SCALE GENOMIC DNA]</scope>
    <source>
        <strain evidence="2 3">CGMCC 1.7031</strain>
    </source>
</reference>
<dbReference type="RefSeq" id="WP_091140323.1">
    <property type="nucleotide sequence ID" value="NZ_FMVF01000002.1"/>
</dbReference>
<keyword evidence="3" id="KW-1185">Reference proteome</keyword>